<dbReference type="RefSeq" id="WP_249973359.1">
    <property type="nucleotide sequence ID" value="NZ_JAMFLZ010000004.1"/>
</dbReference>
<protein>
    <recommendedName>
        <fullName evidence="3">SMI1/KNR4 family protein</fullName>
    </recommendedName>
</protein>
<evidence type="ECO:0000313" key="2">
    <source>
        <dbReference type="Proteomes" id="UP001165381"/>
    </source>
</evidence>
<keyword evidence="2" id="KW-1185">Reference proteome</keyword>
<evidence type="ECO:0000313" key="1">
    <source>
        <dbReference type="EMBL" id="MCL6295786.1"/>
    </source>
</evidence>
<sequence>MIGWSDIETFQLKSSAKKEIVPFLNFDDGGILAFWYFGHECIIVYMGSEGEQEVISENFEFFLKLLCDKQTSLSIFDDSEIDFNISYQDIIINSERISELNKHFLVWYKEHTSLLEPETSDYSEKLRRQIMKIAIDFLDDGLCKVYTKESEWWNLSFNIKKDKDNIYITYLDYGKWYNLPPKYELEKVVIELLELVKNKNKTEYELSVCSAGIVSIDRDTELVLEK</sequence>
<dbReference type="EMBL" id="JAMFLZ010000004">
    <property type="protein sequence ID" value="MCL6295786.1"/>
    <property type="molecule type" value="Genomic_DNA"/>
</dbReference>
<accession>A0ABT0QFM0</accession>
<comment type="caution">
    <text evidence="1">The sequence shown here is derived from an EMBL/GenBank/DDBJ whole genome shotgun (WGS) entry which is preliminary data.</text>
</comment>
<name>A0ABT0QFM0_9FLAO</name>
<dbReference type="Proteomes" id="UP001165381">
    <property type="component" value="Unassembled WGS sequence"/>
</dbReference>
<proteinExistence type="predicted"/>
<organism evidence="1 2">
    <name type="scientific">Jejuia spongiicola</name>
    <dbReference type="NCBI Taxonomy" id="2942207"/>
    <lineage>
        <taxon>Bacteria</taxon>
        <taxon>Pseudomonadati</taxon>
        <taxon>Bacteroidota</taxon>
        <taxon>Flavobacteriia</taxon>
        <taxon>Flavobacteriales</taxon>
        <taxon>Flavobacteriaceae</taxon>
        <taxon>Jejuia</taxon>
    </lineage>
</organism>
<evidence type="ECO:0008006" key="3">
    <source>
        <dbReference type="Google" id="ProtNLM"/>
    </source>
</evidence>
<reference evidence="1" key="1">
    <citation type="submission" date="2022-05" db="EMBL/GenBank/DDBJ databases">
        <authorList>
            <person name="Park J.-S."/>
        </authorList>
    </citation>
    <scope>NUCLEOTIDE SEQUENCE</scope>
    <source>
        <strain evidence="1">2012CJ34-3</strain>
    </source>
</reference>
<gene>
    <name evidence="1" type="ORF">M3P09_12320</name>
</gene>